<sequence length="80" mass="8590">MKPAMDVLRCQICARATSLLPHAYAPIVSAAHPLPRPDIGFGGCAHGRQDLESPLLVMWMSCCPWRTTRAAAAAAVQIYG</sequence>
<evidence type="ECO:0000313" key="1">
    <source>
        <dbReference type="EMBL" id="KCW54572.1"/>
    </source>
</evidence>
<dbReference type="Gramene" id="KCW54572">
    <property type="protein sequence ID" value="KCW54572"/>
    <property type="gene ID" value="EUGRSUZ_I00533"/>
</dbReference>
<dbReference type="InParanoid" id="A0A059AKQ7"/>
<accession>A0A059AKQ7</accession>
<dbReference type="AlphaFoldDB" id="A0A059AKQ7"/>
<name>A0A059AKQ7_EUCGR</name>
<dbReference type="EMBL" id="KK198761">
    <property type="protein sequence ID" value="KCW54572.1"/>
    <property type="molecule type" value="Genomic_DNA"/>
</dbReference>
<gene>
    <name evidence="1" type="ORF">EUGRSUZ_I00533</name>
</gene>
<organism evidence="1">
    <name type="scientific">Eucalyptus grandis</name>
    <name type="common">Flooded gum</name>
    <dbReference type="NCBI Taxonomy" id="71139"/>
    <lineage>
        <taxon>Eukaryota</taxon>
        <taxon>Viridiplantae</taxon>
        <taxon>Streptophyta</taxon>
        <taxon>Embryophyta</taxon>
        <taxon>Tracheophyta</taxon>
        <taxon>Spermatophyta</taxon>
        <taxon>Magnoliopsida</taxon>
        <taxon>eudicotyledons</taxon>
        <taxon>Gunneridae</taxon>
        <taxon>Pentapetalae</taxon>
        <taxon>rosids</taxon>
        <taxon>malvids</taxon>
        <taxon>Myrtales</taxon>
        <taxon>Myrtaceae</taxon>
        <taxon>Myrtoideae</taxon>
        <taxon>Eucalypteae</taxon>
        <taxon>Eucalyptus</taxon>
    </lineage>
</organism>
<reference evidence="1" key="1">
    <citation type="submission" date="2013-07" db="EMBL/GenBank/DDBJ databases">
        <title>The genome of Eucalyptus grandis.</title>
        <authorList>
            <person name="Schmutz J."/>
            <person name="Hayes R."/>
            <person name="Myburg A."/>
            <person name="Tuskan G."/>
            <person name="Grattapaglia D."/>
            <person name="Rokhsar D.S."/>
        </authorList>
    </citation>
    <scope>NUCLEOTIDE SEQUENCE</scope>
    <source>
        <tissue evidence="1">Leaf extractions</tissue>
    </source>
</reference>
<protein>
    <submittedName>
        <fullName evidence="1">Uncharacterized protein</fullName>
    </submittedName>
</protein>
<proteinExistence type="predicted"/>